<protein>
    <submittedName>
        <fullName evidence="6">Uncharacterized protein</fullName>
    </submittedName>
</protein>
<dbReference type="PANTHER" id="PTHR42038">
    <property type="match status" value="1"/>
</dbReference>
<gene>
    <name evidence="6" type="ORF">DYU11_19135</name>
</gene>
<dbReference type="RefSeq" id="WP_119669310.1">
    <property type="nucleotide sequence ID" value="NZ_QXED01000005.1"/>
</dbReference>
<evidence type="ECO:0000256" key="4">
    <source>
        <dbReference type="ARBA" id="ARBA00023136"/>
    </source>
</evidence>
<accession>A0A418M6F3</accession>
<evidence type="ECO:0000256" key="2">
    <source>
        <dbReference type="ARBA" id="ARBA00022692"/>
    </source>
</evidence>
<dbReference type="Pfam" id="PF25129">
    <property type="entry name" value="Pyr4-TMTC"/>
    <property type="match status" value="1"/>
</dbReference>
<feature type="transmembrane region" description="Helical" evidence="5">
    <location>
        <begin position="113"/>
        <end position="133"/>
    </location>
</feature>
<dbReference type="GO" id="GO:0016829">
    <property type="term" value="F:lyase activity"/>
    <property type="evidence" value="ECO:0007669"/>
    <property type="project" value="InterPro"/>
</dbReference>
<comment type="caution">
    <text evidence="6">The sequence shown here is derived from an EMBL/GenBank/DDBJ whole genome shotgun (WGS) entry which is preliminary data.</text>
</comment>
<dbReference type="GO" id="GO:0016020">
    <property type="term" value="C:membrane"/>
    <property type="evidence" value="ECO:0007669"/>
    <property type="project" value="UniProtKB-SubCell"/>
</dbReference>
<dbReference type="OrthoDB" id="821476at2"/>
<evidence type="ECO:0000256" key="1">
    <source>
        <dbReference type="ARBA" id="ARBA00004141"/>
    </source>
</evidence>
<evidence type="ECO:0000313" key="6">
    <source>
        <dbReference type="EMBL" id="RIV21518.1"/>
    </source>
</evidence>
<feature type="transmembrane region" description="Helical" evidence="5">
    <location>
        <begin position="52"/>
        <end position="72"/>
    </location>
</feature>
<keyword evidence="4 5" id="KW-0472">Membrane</keyword>
<organism evidence="6 7">
    <name type="scientific">Fibrisoma montanum</name>
    <dbReference type="NCBI Taxonomy" id="2305895"/>
    <lineage>
        <taxon>Bacteria</taxon>
        <taxon>Pseudomonadati</taxon>
        <taxon>Bacteroidota</taxon>
        <taxon>Cytophagia</taxon>
        <taxon>Cytophagales</taxon>
        <taxon>Spirosomataceae</taxon>
        <taxon>Fibrisoma</taxon>
    </lineage>
</organism>
<proteinExistence type="predicted"/>
<dbReference type="AlphaFoldDB" id="A0A418M6F3"/>
<feature type="transmembrane region" description="Helical" evidence="5">
    <location>
        <begin position="78"/>
        <end position="101"/>
    </location>
</feature>
<feature type="transmembrane region" description="Helical" evidence="5">
    <location>
        <begin position="170"/>
        <end position="191"/>
    </location>
</feature>
<comment type="subcellular location">
    <subcellularLocation>
        <location evidence="1">Membrane</location>
        <topology evidence="1">Multi-pass membrane protein</topology>
    </subcellularLocation>
</comment>
<name>A0A418M6F3_9BACT</name>
<sequence>MKPPCTYTPDQWLNLCDYTPLEIGLVLVGTVFWNIAYGIIIRNGLRYQYVEMPYLAGASNFAWELVWGFVLLTDMGRLFVWGLRGWFFMDIFIFILLLRYGSKQIVNPAVRPYFAWIKISVFLFWIPVFYFFYQEGYDTSMGATSAYIITVVMSALYIQHIISRPAGSVFSGLSAWCQLISNTLMSVFVWLKYPDKHFLQLLTLAVFILNAVYVFIQHRQATELRHPVLPHQSAAVQAN</sequence>
<dbReference type="Proteomes" id="UP000283523">
    <property type="component" value="Unassembled WGS sequence"/>
</dbReference>
<keyword evidence="2 5" id="KW-0812">Transmembrane</keyword>
<feature type="transmembrane region" description="Helical" evidence="5">
    <location>
        <begin position="139"/>
        <end position="158"/>
    </location>
</feature>
<evidence type="ECO:0000313" key="7">
    <source>
        <dbReference type="Proteomes" id="UP000283523"/>
    </source>
</evidence>
<feature type="transmembrane region" description="Helical" evidence="5">
    <location>
        <begin position="20"/>
        <end position="40"/>
    </location>
</feature>
<keyword evidence="3 5" id="KW-1133">Transmembrane helix</keyword>
<dbReference type="EMBL" id="QXED01000005">
    <property type="protein sequence ID" value="RIV21518.1"/>
    <property type="molecule type" value="Genomic_DNA"/>
</dbReference>
<reference evidence="6 7" key="1">
    <citation type="submission" date="2018-08" db="EMBL/GenBank/DDBJ databases">
        <title>Fibrisoma montanum sp. nov., isolated from Danxia mountain soil.</title>
        <authorList>
            <person name="Huang Y."/>
        </authorList>
    </citation>
    <scope>NUCLEOTIDE SEQUENCE [LARGE SCALE GENOMIC DNA]</scope>
    <source>
        <strain evidence="6 7">HYT19</strain>
    </source>
</reference>
<evidence type="ECO:0000256" key="3">
    <source>
        <dbReference type="ARBA" id="ARBA00022989"/>
    </source>
</evidence>
<dbReference type="PANTHER" id="PTHR42038:SF2">
    <property type="entry name" value="TERPENE CYCLASE AUSL"/>
    <property type="match status" value="1"/>
</dbReference>
<keyword evidence="7" id="KW-1185">Reference proteome</keyword>
<evidence type="ECO:0000256" key="5">
    <source>
        <dbReference type="SAM" id="Phobius"/>
    </source>
</evidence>
<feature type="transmembrane region" description="Helical" evidence="5">
    <location>
        <begin position="197"/>
        <end position="216"/>
    </location>
</feature>
<dbReference type="InterPro" id="IPR039020">
    <property type="entry name" value="PaxB-like"/>
</dbReference>